<name>A0A1V9A6B1_SACPI</name>
<evidence type="ECO:0000313" key="1">
    <source>
        <dbReference type="EMBL" id="OQO92631.1"/>
    </source>
</evidence>
<reference evidence="1 2" key="1">
    <citation type="submission" date="2017-02" db="EMBL/GenBank/DDBJ databases">
        <title>Draft genome of Saccharomonospora sp. 154.</title>
        <authorList>
            <person name="Alonso-Carmona G.S."/>
            <person name="De La Haba R."/>
            <person name="Vera-Gargallo B."/>
            <person name="Sandoval-Trujillo A.H."/>
            <person name="Ramirez-Duran N."/>
            <person name="Ventosa A."/>
        </authorList>
    </citation>
    <scope>NUCLEOTIDE SEQUENCE [LARGE SCALE GENOMIC DNA]</scope>
    <source>
        <strain evidence="1 2">LRS4.154</strain>
    </source>
</reference>
<dbReference type="STRING" id="1962155.B1813_10715"/>
<keyword evidence="2" id="KW-1185">Reference proteome</keyword>
<comment type="caution">
    <text evidence="1">The sequence shown here is derived from an EMBL/GenBank/DDBJ whole genome shotgun (WGS) entry which is preliminary data.</text>
</comment>
<sequence>MADDYEDRVRGALDRFERKLEERWQQTMYDCVRRMEYWTPPPVHFRQNMYHSPDVWDHRSPEVQAHLTYGCDYLRWYEDGAEGSVRSVACEGRIRDRGSPINHEVWWEDGIVLVDEDQIDCRVGELFAHAEDWAYEDRQYLSNLLPVWPGRKLTALKEAHDALVEMAVSFGGALEGPGAGRFQDELSISDEVDELFLNRDEEKGWRVDWTGSAADRVAEGIFASTKPTLINHALFANGLATLINRRAKIIDTYRDNNLALLGAATESLGEKSTETSDHTKKWQSLQGLGTAIAIPPKTAPIGTSLILIGWLGERLAGDSKTVAFKHHPGEVAGDLYDELTTMLDTLRSDESDYQQDVLNFREGINGVPSTFLELYDITENNPQGTP</sequence>
<protein>
    <submittedName>
        <fullName evidence="1">Uncharacterized protein</fullName>
    </submittedName>
</protein>
<accession>A0A1V9A6B1</accession>
<dbReference type="AlphaFoldDB" id="A0A1V9A6B1"/>
<proteinExistence type="predicted"/>
<dbReference type="RefSeq" id="WP_081191669.1">
    <property type="nucleotide sequence ID" value="NZ_MWIH01000005.1"/>
</dbReference>
<gene>
    <name evidence="1" type="ORF">B1813_10715</name>
</gene>
<dbReference type="EMBL" id="MWIH01000005">
    <property type="protein sequence ID" value="OQO92631.1"/>
    <property type="molecule type" value="Genomic_DNA"/>
</dbReference>
<organism evidence="1 2">
    <name type="scientific">Saccharomonospora piscinae</name>
    <dbReference type="NCBI Taxonomy" id="687388"/>
    <lineage>
        <taxon>Bacteria</taxon>
        <taxon>Bacillati</taxon>
        <taxon>Actinomycetota</taxon>
        <taxon>Actinomycetes</taxon>
        <taxon>Pseudonocardiales</taxon>
        <taxon>Pseudonocardiaceae</taxon>
        <taxon>Saccharomonospora</taxon>
    </lineage>
</organism>
<evidence type="ECO:0000313" key="2">
    <source>
        <dbReference type="Proteomes" id="UP000192591"/>
    </source>
</evidence>
<dbReference type="Proteomes" id="UP000192591">
    <property type="component" value="Unassembled WGS sequence"/>
</dbReference>